<keyword evidence="7 10" id="KW-1133">Transmembrane helix</keyword>
<dbReference type="GO" id="GO:0016485">
    <property type="term" value="P:protein processing"/>
    <property type="evidence" value="ECO:0007669"/>
    <property type="project" value="InterPro"/>
</dbReference>
<evidence type="ECO:0000256" key="1">
    <source>
        <dbReference type="ARBA" id="ARBA00004479"/>
    </source>
</evidence>
<feature type="transmembrane region" description="Helical" evidence="10">
    <location>
        <begin position="727"/>
        <end position="750"/>
    </location>
</feature>
<feature type="domain" description="Nicastrin small lobe" evidence="12">
    <location>
        <begin position="44"/>
        <end position="209"/>
    </location>
</feature>
<evidence type="ECO:0000256" key="11">
    <source>
        <dbReference type="SAM" id="SignalP"/>
    </source>
</evidence>
<dbReference type="AlphaFoldDB" id="A0A1Y1VNJ3"/>
<feature type="signal peptide" evidence="11">
    <location>
        <begin position="1"/>
        <end position="20"/>
    </location>
</feature>
<evidence type="ECO:0000256" key="5">
    <source>
        <dbReference type="ARBA" id="ARBA00022729"/>
    </source>
</evidence>
<feature type="chain" id="PRO_5012688702" description="Nicastrin" evidence="11">
    <location>
        <begin position="21"/>
        <end position="761"/>
    </location>
</feature>
<keyword evidence="9" id="KW-0325">Glycoprotein</keyword>
<dbReference type="Pfam" id="PF18266">
    <property type="entry name" value="Ncstrn_small"/>
    <property type="match status" value="1"/>
</dbReference>
<reference evidence="13 14" key="1">
    <citation type="submission" date="2016-08" db="EMBL/GenBank/DDBJ databases">
        <title>Genomes of anaerobic fungi encode conserved fungal cellulosomes for biomass hydrolysis.</title>
        <authorList>
            <consortium name="DOE Joint Genome Institute"/>
            <person name="Haitjema C.H."/>
            <person name="Gilmore S.P."/>
            <person name="Henske J.K."/>
            <person name="Solomon K.V."/>
            <person name="De Groot R."/>
            <person name="Kuo A."/>
            <person name="Mondo S.J."/>
            <person name="Salamov A.A."/>
            <person name="Labutti K."/>
            <person name="Zhao Z."/>
            <person name="Chiniquy J."/>
            <person name="Barry K."/>
            <person name="Brewer H.M."/>
            <person name="Purvine S.O."/>
            <person name="Wright A.T."/>
            <person name="Boxma B."/>
            <person name="Van Alen T."/>
            <person name="Hackstein J.H."/>
            <person name="Baker S.E."/>
            <person name="Grigoriev I.V."/>
            <person name="O'Malley M.A."/>
        </authorList>
    </citation>
    <scope>NUCLEOTIDE SEQUENCE [LARGE SCALE GENOMIC DNA]</scope>
    <source>
        <strain evidence="14">finn</strain>
    </source>
</reference>
<name>A0A1Y1VNJ3_9FUNG</name>
<accession>A0A1Y1VNJ3</accession>
<dbReference type="Proteomes" id="UP000193719">
    <property type="component" value="Unassembled WGS sequence"/>
</dbReference>
<dbReference type="SUPFAM" id="SSF53187">
    <property type="entry name" value="Zn-dependent exopeptidases"/>
    <property type="match status" value="1"/>
</dbReference>
<dbReference type="Gene3D" id="3.40.630.10">
    <property type="entry name" value="Zn peptidases"/>
    <property type="match status" value="1"/>
</dbReference>
<evidence type="ECO:0000313" key="13">
    <source>
        <dbReference type="EMBL" id="ORX60985.1"/>
    </source>
</evidence>
<protein>
    <recommendedName>
        <fullName evidence="3">Nicastrin</fullName>
    </recommendedName>
</protein>
<evidence type="ECO:0000313" key="14">
    <source>
        <dbReference type="Proteomes" id="UP000193719"/>
    </source>
</evidence>
<comment type="similarity">
    <text evidence="2">Belongs to the nicastrin family.</text>
</comment>
<dbReference type="InterPro" id="IPR008710">
    <property type="entry name" value="Nicastrin"/>
</dbReference>
<comment type="caution">
    <text evidence="13">The sequence shown here is derived from an EMBL/GenBank/DDBJ whole genome shotgun (WGS) entry which is preliminary data.</text>
</comment>
<evidence type="ECO:0000256" key="6">
    <source>
        <dbReference type="ARBA" id="ARBA00022976"/>
    </source>
</evidence>
<comment type="subcellular location">
    <subcellularLocation>
        <location evidence="1">Membrane</location>
        <topology evidence="1">Single-pass type I membrane protein</topology>
    </subcellularLocation>
</comment>
<organism evidence="13 14">
    <name type="scientific">Piromyces finnis</name>
    <dbReference type="NCBI Taxonomy" id="1754191"/>
    <lineage>
        <taxon>Eukaryota</taxon>
        <taxon>Fungi</taxon>
        <taxon>Fungi incertae sedis</taxon>
        <taxon>Chytridiomycota</taxon>
        <taxon>Chytridiomycota incertae sedis</taxon>
        <taxon>Neocallimastigomycetes</taxon>
        <taxon>Neocallimastigales</taxon>
        <taxon>Neocallimastigaceae</taxon>
        <taxon>Piromyces</taxon>
    </lineage>
</organism>
<proteinExistence type="inferred from homology"/>
<keyword evidence="5 11" id="KW-0732">Signal</keyword>
<dbReference type="Pfam" id="PF05450">
    <property type="entry name" value="Nicastrin"/>
    <property type="match status" value="2"/>
</dbReference>
<evidence type="ECO:0000256" key="10">
    <source>
        <dbReference type="SAM" id="Phobius"/>
    </source>
</evidence>
<evidence type="ECO:0000256" key="3">
    <source>
        <dbReference type="ARBA" id="ARBA00015303"/>
    </source>
</evidence>
<evidence type="ECO:0000256" key="2">
    <source>
        <dbReference type="ARBA" id="ARBA00007717"/>
    </source>
</evidence>
<evidence type="ECO:0000256" key="8">
    <source>
        <dbReference type="ARBA" id="ARBA00023136"/>
    </source>
</evidence>
<reference evidence="13 14" key="2">
    <citation type="submission" date="2016-08" db="EMBL/GenBank/DDBJ databases">
        <title>Pervasive Adenine N6-methylation of Active Genes in Fungi.</title>
        <authorList>
            <consortium name="DOE Joint Genome Institute"/>
            <person name="Mondo S.J."/>
            <person name="Dannebaum R.O."/>
            <person name="Kuo R.C."/>
            <person name="Labutti K."/>
            <person name="Haridas S."/>
            <person name="Kuo A."/>
            <person name="Salamov A."/>
            <person name="Ahrendt S.R."/>
            <person name="Lipzen A."/>
            <person name="Sullivan W."/>
            <person name="Andreopoulos W.B."/>
            <person name="Clum A."/>
            <person name="Lindquist E."/>
            <person name="Daum C."/>
            <person name="Ramamoorthy G.K."/>
            <person name="Gryganskyi A."/>
            <person name="Culley D."/>
            <person name="Magnuson J.K."/>
            <person name="James T.Y."/>
            <person name="O'Malley M.A."/>
            <person name="Stajich J.E."/>
            <person name="Spatafora J.W."/>
            <person name="Visel A."/>
            <person name="Grigoriev I.V."/>
        </authorList>
    </citation>
    <scope>NUCLEOTIDE SEQUENCE [LARGE SCALE GENOMIC DNA]</scope>
    <source>
        <strain evidence="14">finn</strain>
    </source>
</reference>
<keyword evidence="8 10" id="KW-0472">Membrane</keyword>
<evidence type="ECO:0000256" key="7">
    <source>
        <dbReference type="ARBA" id="ARBA00022989"/>
    </source>
</evidence>
<evidence type="ECO:0000256" key="9">
    <source>
        <dbReference type="ARBA" id="ARBA00023180"/>
    </source>
</evidence>
<dbReference type="PANTHER" id="PTHR21092">
    <property type="entry name" value="NICASTRIN"/>
    <property type="match status" value="1"/>
</dbReference>
<gene>
    <name evidence="13" type="ORF">BCR36DRAFT_341074</name>
</gene>
<dbReference type="OrthoDB" id="10265862at2759"/>
<keyword evidence="14" id="KW-1185">Reference proteome</keyword>
<dbReference type="STRING" id="1754191.A0A1Y1VNJ3"/>
<keyword evidence="4 10" id="KW-0812">Transmembrane</keyword>
<keyword evidence="6" id="KW-0914">Notch signaling pathway</keyword>
<evidence type="ECO:0000259" key="12">
    <source>
        <dbReference type="Pfam" id="PF18266"/>
    </source>
</evidence>
<dbReference type="PANTHER" id="PTHR21092:SF0">
    <property type="entry name" value="NICASTRIN"/>
    <property type="match status" value="1"/>
</dbReference>
<sequence length="761" mass="86566">MKLLSFIIIYFLLQVLKCTSSKVKKDITQTLVTEYKNFDTVFPRILNAKTKIGSKSSSSSGIIYRIDSEEDFKSFINNSDLTDKYAIVISAVFVNAEKLVKLEETKKVVGVIVVYDDKPMIKPYSPDKKCPNCEYGMYSGDERANYKWNPHGDGMLFKYFDFPIFGITGNGYSVKDAVLPIIEANIFNKKRKYKNYPLYSIKFDSFMLAPEDTITCLSRKTCDPIGGNSIWSSFSRKIDPNDGKKIVFITAQLDGNSLFHENTIGTNSQIGGIVANLAIADALSRSDIKPEQFQNHIVFMFFNGESFGYGGSQRFVNDISEPFKCLNKNERVNKECSNYASCFNPYMYFDDFKNITLNNIKGIIELNQLTCSGCNNTDSPTYFMHIDDENDSETLKITNLISKVYSVFGNSVPAIPNNNDASNIIVDNNNNIDSSSRNETINKLKRQNTSYNIKPAWEGLIKNLGLPPASSQSFLKKQKIPAVVISDFQTEFTNKFYHSGFDIDSNSTTYDNTVCKTADIIAKSVWLYAQNKEIDYDVNLIPPSVAVNCNYVNELMYCLSHNISCPLAQTLLTSNNSTRQVEGKLSKVSHYSGIFNDYSLNGTLHTYSNFDSWVTNYALITSTGRNTTFPCKYIDDCMKQFEYPNFDELDDESKKKIESMPYSKRKYQCINNFCIEGQAFVHPAYGSGLRYDVFNNKYFVKKEDEATWVESRWSSNSITICFTTSRIFQIFELLVGIVFVILTIIGYYFINTYTKKYLKLA</sequence>
<dbReference type="EMBL" id="MCFH01000001">
    <property type="protein sequence ID" value="ORX60985.1"/>
    <property type="molecule type" value="Genomic_DNA"/>
</dbReference>
<evidence type="ECO:0000256" key="4">
    <source>
        <dbReference type="ARBA" id="ARBA00022692"/>
    </source>
</evidence>
<dbReference type="InterPro" id="IPR041084">
    <property type="entry name" value="Ncstrn_small"/>
</dbReference>
<dbReference type="GO" id="GO:0005886">
    <property type="term" value="C:plasma membrane"/>
    <property type="evidence" value="ECO:0007669"/>
    <property type="project" value="TreeGrafter"/>
</dbReference>